<feature type="compositionally biased region" description="Polar residues" evidence="1">
    <location>
        <begin position="85"/>
        <end position="108"/>
    </location>
</feature>
<dbReference type="Proteomes" id="UP001596383">
    <property type="component" value="Unassembled WGS sequence"/>
</dbReference>
<dbReference type="EMBL" id="JBHSWV010000191">
    <property type="protein sequence ID" value="MFC6765805.1"/>
    <property type="molecule type" value="Genomic_DNA"/>
</dbReference>
<dbReference type="Pfam" id="PF18545">
    <property type="entry name" value="HalOD1"/>
    <property type="match status" value="1"/>
</dbReference>
<dbReference type="RefSeq" id="WP_273738808.1">
    <property type="nucleotide sequence ID" value="NZ_JAQIVI010000191.1"/>
</dbReference>
<dbReference type="InterPro" id="IPR040624">
    <property type="entry name" value="HalOD1"/>
</dbReference>
<organism evidence="3 4">
    <name type="scientific">Natrinema soli</name>
    <dbReference type="NCBI Taxonomy" id="1930624"/>
    <lineage>
        <taxon>Archaea</taxon>
        <taxon>Methanobacteriati</taxon>
        <taxon>Methanobacteriota</taxon>
        <taxon>Stenosarchaea group</taxon>
        <taxon>Halobacteria</taxon>
        <taxon>Halobacteriales</taxon>
        <taxon>Natrialbaceae</taxon>
        <taxon>Natrinema</taxon>
    </lineage>
</organism>
<protein>
    <submittedName>
        <fullName evidence="3">HalOD1 output domain-containing protein</fullName>
    </submittedName>
</protein>
<dbReference type="AlphaFoldDB" id="A0ABD5SRS6"/>
<evidence type="ECO:0000313" key="3">
    <source>
        <dbReference type="EMBL" id="MFC6765805.1"/>
    </source>
</evidence>
<evidence type="ECO:0000313" key="4">
    <source>
        <dbReference type="Proteomes" id="UP001596383"/>
    </source>
</evidence>
<evidence type="ECO:0000256" key="1">
    <source>
        <dbReference type="SAM" id="MobiDB-lite"/>
    </source>
</evidence>
<keyword evidence="4" id="KW-1185">Reference proteome</keyword>
<evidence type="ECO:0000259" key="2">
    <source>
        <dbReference type="Pfam" id="PF18545"/>
    </source>
</evidence>
<name>A0ABD5SRS6_9EURY</name>
<feature type="domain" description="Halobacterial output" evidence="2">
    <location>
        <begin position="16"/>
        <end position="84"/>
    </location>
</feature>
<feature type="region of interest" description="Disordered" evidence="1">
    <location>
        <begin position="79"/>
        <end position="108"/>
    </location>
</feature>
<comment type="caution">
    <text evidence="3">The sequence shown here is derived from an EMBL/GenBank/DDBJ whole genome shotgun (WGS) entry which is preliminary data.</text>
</comment>
<accession>A0ABD5SRS6</accession>
<sequence>MDSHSSKRSSDDAAVPVSIRVVEAVAARDGVDPLELSPPLHDAVDPTALDALFEPTGSGNRTAGTVSFTYRGHRVHVESDGRITLGTSSEGASETTKNSAVQSETNSR</sequence>
<gene>
    <name evidence="3" type="ORF">ACFQE6_12625</name>
</gene>
<proteinExistence type="predicted"/>
<reference evidence="3 4" key="1">
    <citation type="journal article" date="2019" name="Int. J. Syst. Evol. Microbiol.">
        <title>The Global Catalogue of Microorganisms (GCM) 10K type strain sequencing project: providing services to taxonomists for standard genome sequencing and annotation.</title>
        <authorList>
            <consortium name="The Broad Institute Genomics Platform"/>
            <consortium name="The Broad Institute Genome Sequencing Center for Infectious Disease"/>
            <person name="Wu L."/>
            <person name="Ma J."/>
        </authorList>
    </citation>
    <scope>NUCLEOTIDE SEQUENCE [LARGE SCALE GENOMIC DNA]</scope>
    <source>
        <strain evidence="3 4">LMG 29247</strain>
    </source>
</reference>